<dbReference type="RefSeq" id="WP_047253758.1">
    <property type="nucleotide sequence ID" value="NZ_CP011545.1"/>
</dbReference>
<reference evidence="3" key="2">
    <citation type="submission" date="2015-05" db="EMBL/GenBank/DDBJ databases">
        <title>Complete genome sequence of Corynebacterium testudinoris DSM 44614, recovered from necrotic lesions in the mouth of a tortoise.</title>
        <authorList>
            <person name="Ruckert C."/>
            <person name="Albersmeier A."/>
            <person name="Winkler A."/>
            <person name="Tauch A."/>
        </authorList>
    </citation>
    <scope>NUCLEOTIDE SEQUENCE [LARGE SCALE GENOMIC DNA]</scope>
    <source>
        <strain evidence="3">DSM 44614</strain>
    </source>
</reference>
<dbReference type="Pfam" id="PF19545">
    <property type="entry name" value="DUF6069"/>
    <property type="match status" value="1"/>
</dbReference>
<feature type="transmembrane region" description="Helical" evidence="1">
    <location>
        <begin position="20"/>
        <end position="41"/>
    </location>
</feature>
<keyword evidence="1" id="KW-0472">Membrane</keyword>
<evidence type="ECO:0000313" key="2">
    <source>
        <dbReference type="EMBL" id="AKK09632.1"/>
    </source>
</evidence>
<dbReference type="KEGG" id="cted:CTEST_11115"/>
<keyword evidence="3" id="KW-1185">Reference proteome</keyword>
<dbReference type="OrthoDB" id="4937342at2"/>
<evidence type="ECO:0000256" key="1">
    <source>
        <dbReference type="SAM" id="Phobius"/>
    </source>
</evidence>
<gene>
    <name evidence="2" type="ORF">CTEST_11115</name>
</gene>
<keyword evidence="1" id="KW-0812">Transmembrane</keyword>
<accession>A0A0G3HET5</accession>
<dbReference type="EMBL" id="CP011545">
    <property type="protein sequence ID" value="AKK09632.1"/>
    <property type="molecule type" value="Genomic_DNA"/>
</dbReference>
<feature type="transmembrane region" description="Helical" evidence="1">
    <location>
        <begin position="92"/>
        <end position="111"/>
    </location>
</feature>
<dbReference type="STRING" id="136857.CTEST_11115"/>
<dbReference type="Proteomes" id="UP000035540">
    <property type="component" value="Chromosome"/>
</dbReference>
<name>A0A0G3HET5_9CORY</name>
<evidence type="ECO:0000313" key="3">
    <source>
        <dbReference type="Proteomes" id="UP000035540"/>
    </source>
</evidence>
<organism evidence="2 3">
    <name type="scientific">Corynebacterium testudinoris</name>
    <dbReference type="NCBI Taxonomy" id="136857"/>
    <lineage>
        <taxon>Bacteria</taxon>
        <taxon>Bacillati</taxon>
        <taxon>Actinomycetota</taxon>
        <taxon>Actinomycetes</taxon>
        <taxon>Mycobacteriales</taxon>
        <taxon>Corynebacteriaceae</taxon>
        <taxon>Corynebacterium</taxon>
    </lineage>
</organism>
<dbReference type="InterPro" id="IPR045713">
    <property type="entry name" value="DUF6069"/>
</dbReference>
<keyword evidence="1" id="KW-1133">Transmembrane helix</keyword>
<protein>
    <submittedName>
        <fullName evidence="2">Uncharacterized protein</fullName>
    </submittedName>
</protein>
<feature type="transmembrane region" description="Helical" evidence="1">
    <location>
        <begin position="117"/>
        <end position="137"/>
    </location>
</feature>
<reference evidence="2 3" key="1">
    <citation type="journal article" date="2015" name="Genome Announc.">
        <title>Complete Genome Sequence of the Type Strain Corynebacterium testudinoris DSM 44614, Recovered from Necrotic Lesions in the Mouth of a Tortoise.</title>
        <authorList>
            <person name="Ruckert C."/>
            <person name="Kriete M."/>
            <person name="Jaenicke S."/>
            <person name="Winkler A."/>
            <person name="Tauch A."/>
        </authorList>
    </citation>
    <scope>NUCLEOTIDE SEQUENCE [LARGE SCALE GENOMIC DNA]</scope>
    <source>
        <strain evidence="2 3">DSM 44614</strain>
    </source>
</reference>
<proteinExistence type="predicted"/>
<dbReference type="PATRIC" id="fig|136857.5.peg.2196"/>
<feature type="transmembrane region" description="Helical" evidence="1">
    <location>
        <begin position="61"/>
        <end position="85"/>
    </location>
</feature>
<sequence length="147" mass="15378">MTTETLTRPTLTNEQATPPIWARALIAGAATAAINLVLLFIGKAAGAAMTMSNPSSPEPMAIGWIPVVIASIAPLALAGLVTWLLARQWSKVRVWSAWAGFAFGILSIAALASSPDWTTALSLGAMHVVAGVAWFLAMTLRIPANNQ</sequence>
<dbReference type="AlphaFoldDB" id="A0A0G3HET5"/>